<keyword evidence="1 2" id="KW-0732">Signal</keyword>
<feature type="chain" id="PRO_5015577122" description="Por secretion system C-terminal sorting domain-containing protein" evidence="2">
    <location>
        <begin position="22"/>
        <end position="601"/>
    </location>
</feature>
<evidence type="ECO:0000313" key="3">
    <source>
        <dbReference type="EMBL" id="AVI51826.1"/>
    </source>
</evidence>
<name>A0A2S0HYZ4_9FLAO</name>
<organism evidence="3 4">
    <name type="scientific">Pukyongia salina</name>
    <dbReference type="NCBI Taxonomy" id="2094025"/>
    <lineage>
        <taxon>Bacteria</taxon>
        <taxon>Pseudomonadati</taxon>
        <taxon>Bacteroidota</taxon>
        <taxon>Flavobacteriia</taxon>
        <taxon>Flavobacteriales</taxon>
        <taxon>Flavobacteriaceae</taxon>
        <taxon>Pukyongia</taxon>
    </lineage>
</organism>
<protein>
    <recommendedName>
        <fullName evidence="5">Por secretion system C-terminal sorting domain-containing protein</fullName>
    </recommendedName>
</protein>
<accession>A0A2S0HYZ4</accession>
<evidence type="ECO:0000313" key="4">
    <source>
        <dbReference type="Proteomes" id="UP000238442"/>
    </source>
</evidence>
<evidence type="ECO:0000256" key="1">
    <source>
        <dbReference type="ARBA" id="ARBA00022729"/>
    </source>
</evidence>
<dbReference type="KEGG" id="aue:C5O00_11860"/>
<feature type="signal peptide" evidence="2">
    <location>
        <begin position="1"/>
        <end position="21"/>
    </location>
</feature>
<dbReference type="Proteomes" id="UP000238442">
    <property type="component" value="Chromosome"/>
</dbReference>
<sequence>MKNFRLPILLSILFCSYIAMAQSPVIDQDNPTRQVINDDLEVIGSLGVGIDTPANQAYGFDTIIMRENNLRVYFDDTSNTASFPNNDWRLQANDNTNGGDNYFAIQDATANVIPFRVDAGATANSLRIESGGNVGIGIANPVVKLHVFNQDTPTIRLDQVGGFGDYKWDVAANETNFFIRDVTGSSRLPFRIRPGAPTSSLDIASSGALGVGTSTPNAFTSLALGATDRGLQLNRLTNAERNTLGTNLMTEEGVIVYDTDDKLTYAWDGTQWNPVGLDTDDQTVDTFQLNGNNLELSLEDDGVAVNTVDLSGYLDNTDLQDLDLTGNTLSLTNDATTVDLSGYLDNTDNQDLSLTGNTLSLTNDATTVDLSGYLDNTDNQDISGSSLVGTDLTIGISGGASEVVDLSSLDDSGTDDQQISLAGNTLSLEDGGSVDLSGYLDNTDEQLLGFALNNNTLTLVITDGNTLMIDFTPMLQPLVDENAAQQAQIDDLIARVDLLEQCACTLRVPDNIQDPNRPVLFQNIPNPFDNTTSIGYYIPITYSNANIVISSTTGQLLNNIAVEVKGEGSIEIGKASLQSGMYFYTLFVDGKKIDTKRMIIE</sequence>
<reference evidence="3 4" key="1">
    <citation type="submission" date="2018-02" db="EMBL/GenBank/DDBJ databases">
        <title>Genomic analysis of the strain RR4-38 isolated from a seawater recirculating aquaculture system.</title>
        <authorList>
            <person name="Kim Y.-S."/>
            <person name="Jang Y.H."/>
            <person name="Kim K.-H."/>
        </authorList>
    </citation>
    <scope>NUCLEOTIDE SEQUENCE [LARGE SCALE GENOMIC DNA]</scope>
    <source>
        <strain evidence="3 4">RR4-38</strain>
    </source>
</reference>
<evidence type="ECO:0008006" key="5">
    <source>
        <dbReference type="Google" id="ProtNLM"/>
    </source>
</evidence>
<gene>
    <name evidence="3" type="ORF">C5O00_11860</name>
</gene>
<proteinExistence type="predicted"/>
<keyword evidence="4" id="KW-1185">Reference proteome</keyword>
<dbReference type="OrthoDB" id="9808953at2"/>
<evidence type="ECO:0000256" key="2">
    <source>
        <dbReference type="SAM" id="SignalP"/>
    </source>
</evidence>
<dbReference type="InterPro" id="IPR026444">
    <property type="entry name" value="Secre_tail"/>
</dbReference>
<dbReference type="EMBL" id="CP027062">
    <property type="protein sequence ID" value="AVI51826.1"/>
    <property type="molecule type" value="Genomic_DNA"/>
</dbReference>
<dbReference type="NCBIfam" id="TIGR04183">
    <property type="entry name" value="Por_Secre_tail"/>
    <property type="match status" value="1"/>
</dbReference>
<dbReference type="AlphaFoldDB" id="A0A2S0HYZ4"/>
<dbReference type="RefSeq" id="WP_105217066.1">
    <property type="nucleotide sequence ID" value="NZ_CP027062.1"/>
</dbReference>